<dbReference type="eggNOG" id="COG3011">
    <property type="taxonomic scope" value="Bacteria"/>
</dbReference>
<dbReference type="AlphaFoldDB" id="A0A0P1EW37"/>
<dbReference type="InterPro" id="IPR007263">
    <property type="entry name" value="DCC1-like"/>
</dbReference>
<evidence type="ECO:0000313" key="2">
    <source>
        <dbReference type="Proteomes" id="UP000051298"/>
    </source>
</evidence>
<organism evidence="1 2">
    <name type="scientific">Thalassobacter stenotrophicus</name>
    <dbReference type="NCBI Taxonomy" id="266809"/>
    <lineage>
        <taxon>Bacteria</taxon>
        <taxon>Pseudomonadati</taxon>
        <taxon>Pseudomonadota</taxon>
        <taxon>Alphaproteobacteria</taxon>
        <taxon>Rhodobacterales</taxon>
        <taxon>Roseobacteraceae</taxon>
        <taxon>Thalassobacter</taxon>
    </lineage>
</organism>
<sequence length="130" mass="14833">MQDKSHTDTRVLYNAQCPVCSFEINHYDAYSKAQNLPIRFDDLNADVLAEWDMDADTAAKRLHVLHNGQLIAGIPAFLVLWQEMPRYRLLGRIVGLPCIRHAAIAAYDYVLAPAIYAWHKRRQNRAVAKG</sequence>
<dbReference type="RefSeq" id="WP_058122533.1">
    <property type="nucleotide sequence ID" value="NZ_CYRX01000009.1"/>
</dbReference>
<accession>A0A0P1EW37</accession>
<name>A0A0P1EW37_9RHOB</name>
<evidence type="ECO:0008006" key="3">
    <source>
        <dbReference type="Google" id="ProtNLM"/>
    </source>
</evidence>
<dbReference type="EMBL" id="CYRX01000009">
    <property type="protein sequence ID" value="CUH59261.1"/>
    <property type="molecule type" value="Genomic_DNA"/>
</dbReference>
<gene>
    <name evidence="1" type="ORF">THS5294_00545</name>
</gene>
<proteinExistence type="predicted"/>
<reference evidence="1 2" key="1">
    <citation type="submission" date="2015-09" db="EMBL/GenBank/DDBJ databases">
        <authorList>
            <consortium name="Swine Surveillance"/>
        </authorList>
    </citation>
    <scope>NUCLEOTIDE SEQUENCE [LARGE SCALE GENOMIC DNA]</scope>
    <source>
        <strain evidence="1 2">CECT 5294</strain>
    </source>
</reference>
<dbReference type="GO" id="GO:0015035">
    <property type="term" value="F:protein-disulfide reductase activity"/>
    <property type="evidence" value="ECO:0007669"/>
    <property type="project" value="InterPro"/>
</dbReference>
<dbReference type="STRING" id="266809.PM03_06905"/>
<evidence type="ECO:0000313" key="1">
    <source>
        <dbReference type="EMBL" id="CUH59261.1"/>
    </source>
</evidence>
<protein>
    <recommendedName>
        <fullName evidence="3">Thiol-disulfide oxidoreductase DCC</fullName>
    </recommendedName>
</protein>
<dbReference type="Proteomes" id="UP000051298">
    <property type="component" value="Unassembled WGS sequence"/>
</dbReference>
<dbReference type="Pfam" id="PF04134">
    <property type="entry name" value="DCC1-like"/>
    <property type="match status" value="1"/>
</dbReference>